<protein>
    <submittedName>
        <fullName evidence="1">Uncharacterized protein</fullName>
    </submittedName>
</protein>
<dbReference type="KEGG" id="loa:LOAG_01493"/>
<accession>A0A1S0UAW4</accession>
<organism evidence="1">
    <name type="scientific">Loa loa</name>
    <name type="common">Eye worm</name>
    <name type="synonym">Filaria loa</name>
    <dbReference type="NCBI Taxonomy" id="7209"/>
    <lineage>
        <taxon>Eukaryota</taxon>
        <taxon>Metazoa</taxon>
        <taxon>Ecdysozoa</taxon>
        <taxon>Nematoda</taxon>
        <taxon>Chromadorea</taxon>
        <taxon>Rhabditida</taxon>
        <taxon>Spirurina</taxon>
        <taxon>Spiruromorpha</taxon>
        <taxon>Filarioidea</taxon>
        <taxon>Onchocercidae</taxon>
        <taxon>Loa</taxon>
    </lineage>
</organism>
<sequence length="166" mass="19400">MKLSEKIKREWENEENVEEKICGDENFLCSQFDNEEIKGIQVPRYVVEAINGYLVKESLIVWVRKCDASLEDLFHIFMEYFERKLLDFELVTISQLIQKQIKRPNTKMLALGNSIIAVEKEKTTVEHTIITKSARAIVVMENGDSSGRRQVMMWDNLDHNSVFVNE</sequence>
<name>A0A1S0UAW4_LOALO</name>
<dbReference type="EMBL" id="JH712068">
    <property type="protein sequence ID" value="EFO26997.1"/>
    <property type="molecule type" value="Genomic_DNA"/>
</dbReference>
<evidence type="ECO:0000313" key="1">
    <source>
        <dbReference type="EMBL" id="EFO26997.1"/>
    </source>
</evidence>
<dbReference type="InParanoid" id="A0A1S0UAW4"/>
<dbReference type="RefSeq" id="XP_003137080.1">
    <property type="nucleotide sequence ID" value="XM_003137032.1"/>
</dbReference>
<dbReference type="CTD" id="9938869"/>
<gene>
    <name evidence="1" type="ORF">LOAG_01493</name>
</gene>
<dbReference type="AlphaFoldDB" id="A0A1S0UAW4"/>
<proteinExistence type="predicted"/>
<reference evidence="1" key="1">
    <citation type="submission" date="2012-04" db="EMBL/GenBank/DDBJ databases">
        <title>The Genome Sequence of Loa loa.</title>
        <authorList>
            <consortium name="The Broad Institute Genome Sequencing Platform"/>
            <consortium name="Broad Institute Genome Sequencing Center for Infectious Disease"/>
            <person name="Nutman T.B."/>
            <person name="Fink D.L."/>
            <person name="Russ C."/>
            <person name="Young S."/>
            <person name="Zeng Q."/>
            <person name="Gargeya S."/>
            <person name="Alvarado L."/>
            <person name="Berlin A."/>
            <person name="Chapman S.B."/>
            <person name="Chen Z."/>
            <person name="Freedman E."/>
            <person name="Gellesch M."/>
            <person name="Goldberg J."/>
            <person name="Griggs A."/>
            <person name="Gujja S."/>
            <person name="Heilman E.R."/>
            <person name="Heiman D."/>
            <person name="Howarth C."/>
            <person name="Mehta T."/>
            <person name="Neiman D."/>
            <person name="Pearson M."/>
            <person name="Roberts A."/>
            <person name="Saif S."/>
            <person name="Shea T."/>
            <person name="Shenoy N."/>
            <person name="Sisk P."/>
            <person name="Stolte C."/>
            <person name="Sykes S."/>
            <person name="White J."/>
            <person name="Yandava C."/>
            <person name="Haas B."/>
            <person name="Henn M.R."/>
            <person name="Nusbaum C."/>
            <person name="Birren B."/>
        </authorList>
    </citation>
    <scope>NUCLEOTIDE SEQUENCE [LARGE SCALE GENOMIC DNA]</scope>
</reference>
<dbReference type="GeneID" id="9938869"/>